<dbReference type="Pfam" id="PF00497">
    <property type="entry name" value="SBP_bac_3"/>
    <property type="match status" value="1"/>
</dbReference>
<sequence length="266" mass="30146">MKSLCAGIVLLLSSWLLWAEPILLASSDYTPHTGEHLPEGGALTAIVQAAFDIMGQEVEIHYMPFARAMQATRLGQYAGIIGVKYTPERELDFYFPEPVYDTSIVFFKRRNQDFDFESYLDLVHLGVRYGSVLGYSHPEGLLETRIRHYQVATEEQLFRLLSAGRVDLMAGDKLNGIYLLLHEFPEFSAQIDWLEPPIETQPLYLLFSRQHPKAPELNKAFSAAITQLKHSGELERIKDRLLPSLQQLQQSGTSVKPPQANQSQVQ</sequence>
<gene>
    <name evidence="4" type="ORF">SAMN04488051_101591</name>
</gene>
<dbReference type="RefSeq" id="WP_091339171.1">
    <property type="nucleotide sequence ID" value="NZ_FNRM01000001.1"/>
</dbReference>
<evidence type="ECO:0000256" key="1">
    <source>
        <dbReference type="ARBA" id="ARBA00010333"/>
    </source>
</evidence>
<dbReference type="EMBL" id="FNRM01000001">
    <property type="protein sequence ID" value="SEA08154.1"/>
    <property type="molecule type" value="Genomic_DNA"/>
</dbReference>
<name>A0A1H3YB03_ALKAM</name>
<keyword evidence="2" id="KW-0732">Signal</keyword>
<dbReference type="SUPFAM" id="SSF53850">
    <property type="entry name" value="Periplasmic binding protein-like II"/>
    <property type="match status" value="1"/>
</dbReference>
<dbReference type="Gene3D" id="3.40.190.10">
    <property type="entry name" value="Periplasmic binding protein-like II"/>
    <property type="match status" value="2"/>
</dbReference>
<keyword evidence="5" id="KW-1185">Reference proteome</keyword>
<dbReference type="STRING" id="152573.SAMN04488051_101591"/>
<reference evidence="4 5" key="1">
    <citation type="submission" date="2016-10" db="EMBL/GenBank/DDBJ databases">
        <authorList>
            <person name="de Groot N.N."/>
        </authorList>
    </citation>
    <scope>NUCLEOTIDE SEQUENCE [LARGE SCALE GENOMIC DNA]</scope>
    <source>
        <strain evidence="4 5">CGMCC 1.3430</strain>
    </source>
</reference>
<dbReference type="InterPro" id="IPR001638">
    <property type="entry name" value="Solute-binding_3/MltF_N"/>
</dbReference>
<organism evidence="4 5">
    <name type="scientific">Alkalimonas amylolytica</name>
    <dbReference type="NCBI Taxonomy" id="152573"/>
    <lineage>
        <taxon>Bacteria</taxon>
        <taxon>Pseudomonadati</taxon>
        <taxon>Pseudomonadota</taxon>
        <taxon>Gammaproteobacteria</taxon>
        <taxon>Alkalimonas</taxon>
    </lineage>
</organism>
<evidence type="ECO:0000256" key="2">
    <source>
        <dbReference type="ARBA" id="ARBA00022729"/>
    </source>
</evidence>
<accession>A0A1H3YB03</accession>
<dbReference type="Proteomes" id="UP000198773">
    <property type="component" value="Unassembled WGS sequence"/>
</dbReference>
<comment type="similarity">
    <text evidence="1">Belongs to the bacterial solute-binding protein 3 family.</text>
</comment>
<feature type="domain" description="Solute-binding protein family 3/N-terminal" evidence="3">
    <location>
        <begin position="44"/>
        <end position="240"/>
    </location>
</feature>
<evidence type="ECO:0000259" key="3">
    <source>
        <dbReference type="Pfam" id="PF00497"/>
    </source>
</evidence>
<evidence type="ECO:0000313" key="5">
    <source>
        <dbReference type="Proteomes" id="UP000198773"/>
    </source>
</evidence>
<proteinExistence type="inferred from homology"/>
<dbReference type="OrthoDB" id="5296159at2"/>
<evidence type="ECO:0000313" key="4">
    <source>
        <dbReference type="EMBL" id="SEA08154.1"/>
    </source>
</evidence>
<dbReference type="PANTHER" id="PTHR35936:SF25">
    <property type="entry name" value="ABC TRANSPORTER SUBSTRATE-BINDING PROTEIN"/>
    <property type="match status" value="1"/>
</dbReference>
<dbReference type="PANTHER" id="PTHR35936">
    <property type="entry name" value="MEMBRANE-BOUND LYTIC MUREIN TRANSGLYCOSYLASE F"/>
    <property type="match status" value="1"/>
</dbReference>
<dbReference type="AlphaFoldDB" id="A0A1H3YB03"/>
<protein>
    <submittedName>
        <fullName evidence="4">Polar amino acid transport system substrate-binding protein</fullName>
    </submittedName>
</protein>